<keyword evidence="2" id="KW-0813">Transport</keyword>
<dbReference type="PANTHER" id="PTHR11662:SF415">
    <property type="entry name" value="AT30085P-RELATED"/>
    <property type="match status" value="1"/>
</dbReference>
<dbReference type="SUPFAM" id="SSF103473">
    <property type="entry name" value="MFS general substrate transporter"/>
    <property type="match status" value="1"/>
</dbReference>
<dbReference type="PANTHER" id="PTHR11662">
    <property type="entry name" value="SOLUTE CARRIER FAMILY 17"/>
    <property type="match status" value="1"/>
</dbReference>
<evidence type="ECO:0000256" key="3">
    <source>
        <dbReference type="ARBA" id="ARBA00022692"/>
    </source>
</evidence>
<evidence type="ECO:0000256" key="6">
    <source>
        <dbReference type="ARBA" id="ARBA00023136"/>
    </source>
</evidence>
<name>A0A1B0CQC4_LUTLO</name>
<dbReference type="Gene3D" id="1.20.1250.20">
    <property type="entry name" value="MFS general substrate transporter like domains"/>
    <property type="match status" value="1"/>
</dbReference>
<keyword evidence="4" id="KW-0769">Symport</keyword>
<accession>A0A1B0CQC4</accession>
<evidence type="ECO:0000313" key="9">
    <source>
        <dbReference type="Proteomes" id="UP000092461"/>
    </source>
</evidence>
<keyword evidence="3 7" id="KW-0812">Transmembrane</keyword>
<keyword evidence="9" id="KW-1185">Reference proteome</keyword>
<evidence type="ECO:0000256" key="5">
    <source>
        <dbReference type="ARBA" id="ARBA00022989"/>
    </source>
</evidence>
<evidence type="ECO:0000256" key="1">
    <source>
        <dbReference type="ARBA" id="ARBA00004141"/>
    </source>
</evidence>
<keyword evidence="5 7" id="KW-1133">Transmembrane helix</keyword>
<feature type="transmembrane region" description="Helical" evidence="7">
    <location>
        <begin position="45"/>
        <end position="64"/>
    </location>
</feature>
<dbReference type="Proteomes" id="UP000092461">
    <property type="component" value="Unassembled WGS sequence"/>
</dbReference>
<dbReference type="InterPro" id="IPR036259">
    <property type="entry name" value="MFS_trans_sf"/>
</dbReference>
<dbReference type="GO" id="GO:0015293">
    <property type="term" value="F:symporter activity"/>
    <property type="evidence" value="ECO:0007669"/>
    <property type="project" value="UniProtKB-KW"/>
</dbReference>
<feature type="transmembrane region" description="Helical" evidence="7">
    <location>
        <begin position="131"/>
        <end position="154"/>
    </location>
</feature>
<sequence>MLALICAQIGHDWGFFIMVTDLPKYMSDVLRFSIKENGLYSSLPYALMWIVAILTGFLSDWLIARKFFSITAARKWFTGIAAVGPAIFIVAASYAGCDRLPVVALFTIAMGIMGTFYPGMKVNPLDLSPNYAGTLMAITNGIGAITGILAPYVVGVMTPNRSITEWRLVFWIAFIIFVVTTVVYSIWASGEVQPWNTPHLLNKSVENGDEEDEKVTELKKTNHDLTLKEEMLNKPY</sequence>
<feature type="transmembrane region" description="Helical" evidence="7">
    <location>
        <begin position="166"/>
        <end position="187"/>
    </location>
</feature>
<organism evidence="8 9">
    <name type="scientific">Lutzomyia longipalpis</name>
    <name type="common">Sand fly</name>
    <dbReference type="NCBI Taxonomy" id="7200"/>
    <lineage>
        <taxon>Eukaryota</taxon>
        <taxon>Metazoa</taxon>
        <taxon>Ecdysozoa</taxon>
        <taxon>Arthropoda</taxon>
        <taxon>Hexapoda</taxon>
        <taxon>Insecta</taxon>
        <taxon>Pterygota</taxon>
        <taxon>Neoptera</taxon>
        <taxon>Endopterygota</taxon>
        <taxon>Diptera</taxon>
        <taxon>Nematocera</taxon>
        <taxon>Psychodoidea</taxon>
        <taxon>Psychodidae</taxon>
        <taxon>Lutzomyia</taxon>
        <taxon>Lutzomyia</taxon>
    </lineage>
</organism>
<dbReference type="GO" id="GO:0006820">
    <property type="term" value="P:monoatomic anion transport"/>
    <property type="evidence" value="ECO:0007669"/>
    <property type="project" value="TreeGrafter"/>
</dbReference>
<protein>
    <recommendedName>
        <fullName evidence="10">Permease of the major facilitator superfamily protein</fullName>
    </recommendedName>
</protein>
<evidence type="ECO:0008006" key="10">
    <source>
        <dbReference type="Google" id="ProtNLM"/>
    </source>
</evidence>
<dbReference type="EMBL" id="AJWK01023409">
    <property type="status" value="NOT_ANNOTATED_CDS"/>
    <property type="molecule type" value="Genomic_DNA"/>
</dbReference>
<dbReference type="VEuPathDB" id="VectorBase:LLOJ007073"/>
<reference evidence="8" key="1">
    <citation type="submission" date="2020-05" db="UniProtKB">
        <authorList>
            <consortium name="EnsemblMetazoa"/>
        </authorList>
    </citation>
    <scope>IDENTIFICATION</scope>
    <source>
        <strain evidence="8">Jacobina</strain>
    </source>
</reference>
<proteinExistence type="predicted"/>
<dbReference type="InterPro" id="IPR050382">
    <property type="entry name" value="MFS_Na/Anion_cotransporter"/>
</dbReference>
<feature type="transmembrane region" description="Helical" evidence="7">
    <location>
        <begin position="100"/>
        <end position="119"/>
    </location>
</feature>
<evidence type="ECO:0000313" key="8">
    <source>
        <dbReference type="EnsemblMetazoa" id="LLOJ007073-PA"/>
    </source>
</evidence>
<dbReference type="EnsemblMetazoa" id="LLOJ007073-RA">
    <property type="protein sequence ID" value="LLOJ007073-PA"/>
    <property type="gene ID" value="LLOJ007073"/>
</dbReference>
<keyword evidence="6 7" id="KW-0472">Membrane</keyword>
<evidence type="ECO:0000256" key="4">
    <source>
        <dbReference type="ARBA" id="ARBA00022847"/>
    </source>
</evidence>
<evidence type="ECO:0000256" key="2">
    <source>
        <dbReference type="ARBA" id="ARBA00022448"/>
    </source>
</evidence>
<dbReference type="AlphaFoldDB" id="A0A1B0CQC4"/>
<dbReference type="VEuPathDB" id="VectorBase:LLONM1_005570"/>
<comment type="subcellular location">
    <subcellularLocation>
        <location evidence="1">Membrane</location>
        <topology evidence="1">Multi-pass membrane protein</topology>
    </subcellularLocation>
</comment>
<dbReference type="FunFam" id="1.20.1250.20:FF:000003">
    <property type="entry name" value="Solute carrier family 17 member 3"/>
    <property type="match status" value="1"/>
</dbReference>
<dbReference type="InterPro" id="IPR011701">
    <property type="entry name" value="MFS"/>
</dbReference>
<evidence type="ECO:0000256" key="7">
    <source>
        <dbReference type="SAM" id="Phobius"/>
    </source>
</evidence>
<feature type="transmembrane region" description="Helical" evidence="7">
    <location>
        <begin position="76"/>
        <end position="94"/>
    </location>
</feature>
<dbReference type="GO" id="GO:0016020">
    <property type="term" value="C:membrane"/>
    <property type="evidence" value="ECO:0007669"/>
    <property type="project" value="UniProtKB-SubCell"/>
</dbReference>
<dbReference type="Pfam" id="PF07690">
    <property type="entry name" value="MFS_1"/>
    <property type="match status" value="1"/>
</dbReference>